<evidence type="ECO:0008006" key="2">
    <source>
        <dbReference type="Google" id="ProtNLM"/>
    </source>
</evidence>
<dbReference type="EMBL" id="UINC01021994">
    <property type="protein sequence ID" value="SVA90712.1"/>
    <property type="molecule type" value="Genomic_DNA"/>
</dbReference>
<reference evidence="1" key="1">
    <citation type="submission" date="2018-05" db="EMBL/GenBank/DDBJ databases">
        <authorList>
            <person name="Lanie J.A."/>
            <person name="Ng W.-L."/>
            <person name="Kazmierczak K.M."/>
            <person name="Andrzejewski T.M."/>
            <person name="Davidsen T.M."/>
            <person name="Wayne K.J."/>
            <person name="Tettelin H."/>
            <person name="Glass J.I."/>
            <person name="Rusch D."/>
            <person name="Podicherti R."/>
            <person name="Tsui H.-C.T."/>
            <person name="Winkler M.E."/>
        </authorList>
    </citation>
    <scope>NUCLEOTIDE SEQUENCE</scope>
</reference>
<gene>
    <name evidence="1" type="ORF">METZ01_LOCUS143566</name>
</gene>
<evidence type="ECO:0000313" key="1">
    <source>
        <dbReference type="EMBL" id="SVA90712.1"/>
    </source>
</evidence>
<proteinExistence type="predicted"/>
<organism evidence="1">
    <name type="scientific">marine metagenome</name>
    <dbReference type="NCBI Taxonomy" id="408172"/>
    <lineage>
        <taxon>unclassified sequences</taxon>
        <taxon>metagenomes</taxon>
        <taxon>ecological metagenomes</taxon>
    </lineage>
</organism>
<name>A0A381ZPB3_9ZZZZ</name>
<protein>
    <recommendedName>
        <fullName evidence="2">DUF1553 domain-containing protein</fullName>
    </recommendedName>
</protein>
<feature type="non-terminal residue" evidence="1">
    <location>
        <position position="1"/>
    </location>
</feature>
<sequence>KIQLECLAREGDPPTRRLLAEWRERMEDVIFALVNSPEFIFIP</sequence>
<accession>A0A381ZPB3</accession>
<dbReference type="AlphaFoldDB" id="A0A381ZPB3"/>